<keyword evidence="2" id="KW-1185">Reference proteome</keyword>
<sequence>MRSTLGRDNSTTIAVRVPLSVAAAWSDYQQAHGPAAGRALRRSLILLMQAEPPDEVEAVALLLPRYRASRKIERPPHTRIELRLSTSERAAVTKLAKVAGTTESQWLVALLRAVLLRGVLAPSEELEALKRSTRELAAIGKNLNQIARHLNADPERAPSVPVAMIEGLAHTIAAHRGQVDALVDQTLERWTLLEARLGKERT</sequence>
<protein>
    <submittedName>
        <fullName evidence="1">Mobilization protein MobC</fullName>
    </submittedName>
</protein>
<evidence type="ECO:0000313" key="2">
    <source>
        <dbReference type="Proteomes" id="UP000061010"/>
    </source>
</evidence>
<reference evidence="1 2" key="1">
    <citation type="journal article" date="2015" name="Genome Announc.">
        <title>Complete Genome Sequencing of Stenotrophomonas acidaminiphila ZAC14D2_NAIMI4_2, a Multidrug-Resistant Strain Isolated from Sediments of a Polluted River in Mexico, Uncovers New Antibiotic Resistance Genes and a Novel Class-II Lasso Peptide Biosynthesis Gene Cluster.</title>
        <authorList>
            <person name="Vinuesa P."/>
            <person name="Ochoa-Sanchez L.E."/>
        </authorList>
    </citation>
    <scope>NUCLEOTIDE SEQUENCE [LARGE SCALE GENOMIC DNA]</scope>
    <source>
        <strain evidence="1 2">ZAC14D2_NAIMI4_2</strain>
    </source>
</reference>
<gene>
    <name evidence="1" type="ORF">AOT14_12240</name>
</gene>
<dbReference type="OrthoDB" id="3268032at2"/>
<dbReference type="AlphaFoldDB" id="A0A0S1AXT8"/>
<dbReference type="Proteomes" id="UP000061010">
    <property type="component" value="Chromosome"/>
</dbReference>
<dbReference type="Pfam" id="PF21983">
    <property type="entry name" value="NikA-like"/>
    <property type="match status" value="1"/>
</dbReference>
<proteinExistence type="predicted"/>
<evidence type="ECO:0000313" key="1">
    <source>
        <dbReference type="EMBL" id="ALJ27632.1"/>
    </source>
</evidence>
<name>A0A0S1AXT8_9GAMM</name>
<organism evidence="1 2">
    <name type="scientific">Stenotrophomonas acidaminiphila</name>
    <dbReference type="NCBI Taxonomy" id="128780"/>
    <lineage>
        <taxon>Bacteria</taxon>
        <taxon>Pseudomonadati</taxon>
        <taxon>Pseudomonadota</taxon>
        <taxon>Gammaproteobacteria</taxon>
        <taxon>Lysobacterales</taxon>
        <taxon>Lysobacteraceae</taxon>
        <taxon>Stenotrophomonas</taxon>
    </lineage>
</organism>
<dbReference type="KEGG" id="sacz:AOT14_12240"/>
<dbReference type="EMBL" id="CP012900">
    <property type="protein sequence ID" value="ALJ27632.1"/>
    <property type="molecule type" value="Genomic_DNA"/>
</dbReference>
<dbReference type="PATRIC" id="fig|128780.6.peg.1228"/>
<dbReference type="InterPro" id="IPR053842">
    <property type="entry name" value="NikA-like"/>
</dbReference>
<accession>A0A0S1AXT8</accession>